<evidence type="ECO:0000256" key="2">
    <source>
        <dbReference type="ARBA" id="ARBA00022801"/>
    </source>
</evidence>
<dbReference type="OrthoDB" id="442731at2759"/>
<evidence type="ECO:0000256" key="5">
    <source>
        <dbReference type="SAM" id="Phobius"/>
    </source>
</evidence>
<dbReference type="GO" id="GO:0004553">
    <property type="term" value="F:hydrolase activity, hydrolyzing O-glycosyl compounds"/>
    <property type="evidence" value="ECO:0007669"/>
    <property type="project" value="InterPro"/>
</dbReference>
<dbReference type="GO" id="GO:0000272">
    <property type="term" value="P:polysaccharide catabolic process"/>
    <property type="evidence" value="ECO:0007669"/>
    <property type="project" value="InterPro"/>
</dbReference>
<evidence type="ECO:0000259" key="7">
    <source>
        <dbReference type="Pfam" id="PF00150"/>
    </source>
</evidence>
<dbReference type="AlphaFoldDB" id="A0A4U6XG04"/>
<evidence type="ECO:0000256" key="4">
    <source>
        <dbReference type="RuleBase" id="RU361153"/>
    </source>
</evidence>
<dbReference type="SUPFAM" id="SSF51445">
    <property type="entry name" value="(Trans)glycosidases"/>
    <property type="match status" value="1"/>
</dbReference>
<organism evidence="8 9">
    <name type="scientific">Colletotrichum tanaceti</name>
    <dbReference type="NCBI Taxonomy" id="1306861"/>
    <lineage>
        <taxon>Eukaryota</taxon>
        <taxon>Fungi</taxon>
        <taxon>Dikarya</taxon>
        <taxon>Ascomycota</taxon>
        <taxon>Pezizomycotina</taxon>
        <taxon>Sordariomycetes</taxon>
        <taxon>Hypocreomycetidae</taxon>
        <taxon>Glomerellales</taxon>
        <taxon>Glomerellaceae</taxon>
        <taxon>Colletotrichum</taxon>
        <taxon>Colletotrichum destructivum species complex</taxon>
    </lineage>
</organism>
<name>A0A4U6XG04_9PEZI</name>
<evidence type="ECO:0000313" key="8">
    <source>
        <dbReference type="EMBL" id="TKW54808.1"/>
    </source>
</evidence>
<sequence length="493" mass="54790">MRRLSGLISSALLLTTPWVFFVSLSLSLASAAEEPETDLLRLSRRALPPLPLSVRDRHIVDARNATVAMVGVNWAGHERAMIPEGLQYQSVERIVRTIAETGFNSVRLTFASEMVDDVVERGGDVSLRTTLLDALGPDNGTAVLARILANNPAFGEATKRLEVWDAVAAELARQNLYLHLDNHVSKAGWCCNPYDGNGWFGDANFNTSNWVRSLSFMAEHGKAANWPSFSSIGLRNELRDPFSGFPPASLENTTWTTWKTRMVQAANAVHAANPDLLLFFSGRIFDFDISAPVQGRFGSEPGFAFDLAELPFRHKFVFEQHQYDQGLVDDACASYRDILTAFGSNAMTIADAGSNRAPLVMSEWGHDQADDGGMFRHKFRRCLMDFMVDQQMGWMVWVVGGSYYTREGVHDRDEPWGLLDHTWSSYRGKESIKQLQHDMQRTYEAFHQNMPAAAKSPENRPKNAASGFSQHVSLAAVVATTAAVLLMGVYYGL</sequence>
<evidence type="ECO:0000256" key="1">
    <source>
        <dbReference type="ARBA" id="ARBA00005641"/>
    </source>
</evidence>
<feature type="transmembrane region" description="Helical" evidence="5">
    <location>
        <begin position="472"/>
        <end position="492"/>
    </location>
</feature>
<dbReference type="InterPro" id="IPR017853">
    <property type="entry name" value="GH"/>
</dbReference>
<dbReference type="EMBL" id="PJEX01000122">
    <property type="protein sequence ID" value="TKW54808.1"/>
    <property type="molecule type" value="Genomic_DNA"/>
</dbReference>
<evidence type="ECO:0000313" key="9">
    <source>
        <dbReference type="Proteomes" id="UP000310108"/>
    </source>
</evidence>
<keyword evidence="6" id="KW-0732">Signal</keyword>
<keyword evidence="5" id="KW-0472">Membrane</keyword>
<protein>
    <recommendedName>
        <fullName evidence="7">Glycoside hydrolase family 5 domain-containing protein</fullName>
    </recommendedName>
</protein>
<reference evidence="8 9" key="1">
    <citation type="journal article" date="2019" name="PLoS ONE">
        <title>Comparative genome analysis indicates high evolutionary potential of pathogenicity genes in Colletotrichum tanaceti.</title>
        <authorList>
            <person name="Lelwala R.V."/>
            <person name="Korhonen P.K."/>
            <person name="Young N.D."/>
            <person name="Scott J.B."/>
            <person name="Ades P.A."/>
            <person name="Gasser R.B."/>
            <person name="Taylor P.W.J."/>
        </authorList>
    </citation>
    <scope>NUCLEOTIDE SEQUENCE [LARGE SCALE GENOMIC DNA]</scope>
    <source>
        <strain evidence="8">BRIP57314</strain>
    </source>
</reference>
<comment type="caution">
    <text evidence="8">The sequence shown here is derived from an EMBL/GenBank/DDBJ whole genome shotgun (WGS) entry which is preliminary data.</text>
</comment>
<dbReference type="Gene3D" id="3.20.20.80">
    <property type="entry name" value="Glycosidases"/>
    <property type="match status" value="1"/>
</dbReference>
<dbReference type="Proteomes" id="UP000310108">
    <property type="component" value="Unassembled WGS sequence"/>
</dbReference>
<keyword evidence="3 4" id="KW-0326">Glycosidase</keyword>
<evidence type="ECO:0000256" key="6">
    <source>
        <dbReference type="SAM" id="SignalP"/>
    </source>
</evidence>
<dbReference type="STRING" id="1306861.A0A4U6XG04"/>
<dbReference type="PANTHER" id="PTHR31263">
    <property type="entry name" value="CELLULASE FAMILY PROTEIN (AFU_ORTHOLOGUE AFUA_5G14560)"/>
    <property type="match status" value="1"/>
</dbReference>
<dbReference type="PANTHER" id="PTHR31263:SF0">
    <property type="entry name" value="CELLULASE FAMILY PROTEIN (AFU_ORTHOLOGUE AFUA_5G14560)"/>
    <property type="match status" value="1"/>
</dbReference>
<evidence type="ECO:0000256" key="3">
    <source>
        <dbReference type="ARBA" id="ARBA00023295"/>
    </source>
</evidence>
<comment type="similarity">
    <text evidence="1 4">Belongs to the glycosyl hydrolase 5 (cellulase A) family.</text>
</comment>
<feature type="domain" description="Glycoside hydrolase family 5" evidence="7">
    <location>
        <begin position="72"/>
        <end position="400"/>
    </location>
</feature>
<keyword evidence="2 4" id="KW-0378">Hydrolase</keyword>
<keyword evidence="5" id="KW-1133">Transmembrane helix</keyword>
<keyword evidence="5" id="KW-0812">Transmembrane</keyword>
<feature type="signal peptide" evidence="6">
    <location>
        <begin position="1"/>
        <end position="31"/>
    </location>
</feature>
<dbReference type="Pfam" id="PF00150">
    <property type="entry name" value="Cellulase"/>
    <property type="match status" value="1"/>
</dbReference>
<keyword evidence="9" id="KW-1185">Reference proteome</keyword>
<feature type="chain" id="PRO_5020539443" description="Glycoside hydrolase family 5 domain-containing protein" evidence="6">
    <location>
        <begin position="32"/>
        <end position="493"/>
    </location>
</feature>
<proteinExistence type="inferred from homology"/>
<gene>
    <name evidence="8" type="ORF">CTA1_5895</name>
</gene>
<dbReference type="InterPro" id="IPR001547">
    <property type="entry name" value="Glyco_hydro_5"/>
</dbReference>
<accession>A0A4U6XG04</accession>